<accession>A0A9W7XI41</accession>
<dbReference type="AlphaFoldDB" id="A0A9W7XI41"/>
<sequence length="558" mass="61072">MFSNLPAGIACQRELQEYSVDNAAHEKPAFLTKLFATTDGLNKAMGCAWRVRGEAELELELETTVPLRQSQHQPHLELQVKEPRILSGLLRNRSSCATTATATVTITAQTMMGYKDDSRHRAGQRSTWIDSDSSKNSNQDDLLDNTDTETINRSNSLVSDSTHSSKSISSGSTLIGSTDNGTSLDPDAEQAGYGNSRTRPPDRAQPIGSMCQPSLIRRCLGTRKRSNPPVLVFVLRQHPRFAGVLEVIDCDDMVVAYRKIVRETQRPWRETFHEVIVQPDNLASASASASASISTSTSASFLQRRDSMRAGQTSSSRYAAGGGPLSFATSASSVSSSRSSSSSSSAREWTGCRLPFQTASWKQALGRHPHAFDASQLWEISSPNPDMFPMHCRDARGVIDPVPLASMVLDRHQFCFRFQLCGNKMRWQVASKEECGRRMQLQCFVRSTVVALLFFTITAQQQQQQQPDDGLAHGPAISTCSTAENSLHRLSLWNRSANRVCAPTMPAAPTDSAKRPTLPSVVILPTAFGKLPDLDAAVVESFVLFTGIEVLERFVAAG</sequence>
<keyword evidence="3" id="KW-1185">Reference proteome</keyword>
<name>A0A9W7XI41_9FUNG</name>
<protein>
    <submittedName>
        <fullName evidence="2">Uncharacterized protein</fullName>
    </submittedName>
</protein>
<evidence type="ECO:0000256" key="1">
    <source>
        <dbReference type="SAM" id="MobiDB-lite"/>
    </source>
</evidence>
<feature type="region of interest" description="Disordered" evidence="1">
    <location>
        <begin position="114"/>
        <end position="209"/>
    </location>
</feature>
<evidence type="ECO:0000313" key="2">
    <source>
        <dbReference type="EMBL" id="KAJ1643694.1"/>
    </source>
</evidence>
<proteinExistence type="predicted"/>
<comment type="caution">
    <text evidence="2">The sequence shown here is derived from an EMBL/GenBank/DDBJ whole genome shotgun (WGS) entry which is preliminary data.</text>
</comment>
<feature type="compositionally biased region" description="Polar residues" evidence="1">
    <location>
        <begin position="148"/>
        <end position="158"/>
    </location>
</feature>
<feature type="compositionally biased region" description="Low complexity" evidence="1">
    <location>
        <begin position="130"/>
        <end position="140"/>
    </location>
</feature>
<evidence type="ECO:0000313" key="3">
    <source>
        <dbReference type="Proteomes" id="UP001145021"/>
    </source>
</evidence>
<dbReference type="Proteomes" id="UP001145021">
    <property type="component" value="Unassembled WGS sequence"/>
</dbReference>
<gene>
    <name evidence="2" type="ORF">LPJ64_004566</name>
</gene>
<reference evidence="2" key="1">
    <citation type="submission" date="2022-07" db="EMBL/GenBank/DDBJ databases">
        <title>Phylogenomic reconstructions and comparative analyses of Kickxellomycotina fungi.</title>
        <authorList>
            <person name="Reynolds N.K."/>
            <person name="Stajich J.E."/>
            <person name="Barry K."/>
            <person name="Grigoriev I.V."/>
            <person name="Crous P."/>
            <person name="Smith M.E."/>
        </authorList>
    </citation>
    <scope>NUCLEOTIDE SEQUENCE</scope>
    <source>
        <strain evidence="2">NBRC 105413</strain>
    </source>
</reference>
<organism evidence="2 3">
    <name type="scientific">Coemansia asiatica</name>
    <dbReference type="NCBI Taxonomy" id="1052880"/>
    <lineage>
        <taxon>Eukaryota</taxon>
        <taxon>Fungi</taxon>
        <taxon>Fungi incertae sedis</taxon>
        <taxon>Zoopagomycota</taxon>
        <taxon>Kickxellomycotina</taxon>
        <taxon>Kickxellomycetes</taxon>
        <taxon>Kickxellales</taxon>
        <taxon>Kickxellaceae</taxon>
        <taxon>Coemansia</taxon>
    </lineage>
</organism>
<feature type="compositionally biased region" description="Low complexity" evidence="1">
    <location>
        <begin position="159"/>
        <end position="179"/>
    </location>
</feature>
<dbReference type="EMBL" id="JANBOH010000230">
    <property type="protein sequence ID" value="KAJ1643694.1"/>
    <property type="molecule type" value="Genomic_DNA"/>
</dbReference>